<dbReference type="PANTHER" id="PTHR23291">
    <property type="entry name" value="BAX INHIBITOR-RELATED"/>
    <property type="match status" value="1"/>
</dbReference>
<feature type="transmembrane region" description="Helical" evidence="6">
    <location>
        <begin position="32"/>
        <end position="52"/>
    </location>
</feature>
<evidence type="ECO:0000256" key="4">
    <source>
        <dbReference type="ARBA" id="ARBA00022989"/>
    </source>
</evidence>
<evidence type="ECO:0000256" key="3">
    <source>
        <dbReference type="ARBA" id="ARBA00022692"/>
    </source>
</evidence>
<reference evidence="8" key="1">
    <citation type="journal article" date="2017" name="Proc. Natl. Acad. Sci. U.S.A.">
        <title>Simulation of Deepwater Horizon oil plume reveals substrate specialization within a complex community of hydrocarbon-degraders.</title>
        <authorList>
            <person name="Hu P."/>
            <person name="Dubinsky E.A."/>
            <person name="Probst A.J."/>
            <person name="Wang J."/>
            <person name="Sieber C.M.K."/>
            <person name="Tom L.M."/>
            <person name="Gardinali P."/>
            <person name="Banfield J.F."/>
            <person name="Atlas R.M."/>
            <person name="Andersen G.L."/>
        </authorList>
    </citation>
    <scope>NUCLEOTIDE SEQUENCE [LARGE SCALE GENOMIC DNA]</scope>
</reference>
<feature type="transmembrane region" description="Helical" evidence="6">
    <location>
        <begin position="99"/>
        <end position="120"/>
    </location>
</feature>
<evidence type="ECO:0000256" key="1">
    <source>
        <dbReference type="ARBA" id="ARBA00004141"/>
    </source>
</evidence>
<organism evidence="7 8">
    <name type="scientific">Nonlabens dokdonensis</name>
    <dbReference type="NCBI Taxonomy" id="328515"/>
    <lineage>
        <taxon>Bacteria</taxon>
        <taxon>Pseudomonadati</taxon>
        <taxon>Bacteroidota</taxon>
        <taxon>Flavobacteriia</taxon>
        <taxon>Flavobacteriales</taxon>
        <taxon>Flavobacteriaceae</taxon>
        <taxon>Nonlabens</taxon>
    </lineage>
</organism>
<evidence type="ECO:0000256" key="6">
    <source>
        <dbReference type="RuleBase" id="RU004379"/>
    </source>
</evidence>
<comment type="caution">
    <text evidence="7">The sequence shown here is derived from an EMBL/GenBank/DDBJ whole genome shotgun (WGS) entry which is preliminary data.</text>
</comment>
<dbReference type="Proteomes" id="UP000196102">
    <property type="component" value="Unassembled WGS sequence"/>
</dbReference>
<evidence type="ECO:0000256" key="5">
    <source>
        <dbReference type="ARBA" id="ARBA00023136"/>
    </source>
</evidence>
<sequence length="244" mass="27233">MNQDHFPQYDQQFEALSAVTDDVRAAFYKKTYAHVAVAVLLFVIVEAILLQIEPLVNFMFSLTQGWTWLIVLGIFMWATSYAEKMAHKSHVRSKQYIGLLLCVVAYAIIFLPLISIALQYQMFYGEQEGSNLLSQAAAVTLSLFAALSAVVIVTKKDFSFLRSILAVGFIIALGLIIAGMIFGFDLGLFFSGSMVVLAAGSILYQTSNLVHEYHTDQYVGAAVGLFSSLMLLFWYILQIFMSRD</sequence>
<dbReference type="RefSeq" id="WP_303685555.1">
    <property type="nucleotide sequence ID" value="NZ_CAJXYO010000012.1"/>
</dbReference>
<dbReference type="Pfam" id="PF01027">
    <property type="entry name" value="Bax1-I"/>
    <property type="match status" value="1"/>
</dbReference>
<evidence type="ECO:0000313" key="8">
    <source>
        <dbReference type="Proteomes" id="UP000196102"/>
    </source>
</evidence>
<accession>A0A1Z8BF51</accession>
<protein>
    <submittedName>
        <fullName evidence="7">Permease</fullName>
    </submittedName>
</protein>
<dbReference type="PANTHER" id="PTHR23291:SF50">
    <property type="entry name" value="PROTEIN LIFEGUARD 4"/>
    <property type="match status" value="1"/>
</dbReference>
<keyword evidence="4 6" id="KW-1133">Transmembrane helix</keyword>
<gene>
    <name evidence="7" type="ORF">A9Q93_01210</name>
</gene>
<dbReference type="AlphaFoldDB" id="A0A1Z8BF51"/>
<comment type="similarity">
    <text evidence="2 6">Belongs to the BI1 family.</text>
</comment>
<name>A0A1Z8BF51_9FLAO</name>
<feature type="transmembrane region" description="Helical" evidence="6">
    <location>
        <begin position="188"/>
        <end position="206"/>
    </location>
</feature>
<evidence type="ECO:0000313" key="7">
    <source>
        <dbReference type="EMBL" id="OUS21223.1"/>
    </source>
</evidence>
<dbReference type="GO" id="GO:0005886">
    <property type="term" value="C:plasma membrane"/>
    <property type="evidence" value="ECO:0007669"/>
    <property type="project" value="TreeGrafter"/>
</dbReference>
<comment type="subcellular location">
    <subcellularLocation>
        <location evidence="1">Membrane</location>
        <topology evidence="1">Multi-pass membrane protein</topology>
    </subcellularLocation>
</comment>
<feature type="transmembrane region" description="Helical" evidence="6">
    <location>
        <begin position="218"/>
        <end position="237"/>
    </location>
</feature>
<dbReference type="InterPro" id="IPR006214">
    <property type="entry name" value="Bax_inhibitor_1-related"/>
</dbReference>
<dbReference type="EMBL" id="MAAX01000021">
    <property type="protein sequence ID" value="OUS21223.1"/>
    <property type="molecule type" value="Genomic_DNA"/>
</dbReference>
<keyword evidence="5 6" id="KW-0472">Membrane</keyword>
<proteinExistence type="inferred from homology"/>
<evidence type="ECO:0000256" key="2">
    <source>
        <dbReference type="ARBA" id="ARBA00010350"/>
    </source>
</evidence>
<feature type="transmembrane region" description="Helical" evidence="6">
    <location>
        <begin position="132"/>
        <end position="153"/>
    </location>
</feature>
<keyword evidence="3 6" id="KW-0812">Transmembrane</keyword>
<feature type="transmembrane region" description="Helical" evidence="6">
    <location>
        <begin position="58"/>
        <end position="78"/>
    </location>
</feature>
<feature type="transmembrane region" description="Helical" evidence="6">
    <location>
        <begin position="160"/>
        <end position="182"/>
    </location>
</feature>